<name>A0AAP0JUS9_9MAGN</name>
<dbReference type="Proteomes" id="UP001419268">
    <property type="component" value="Unassembled WGS sequence"/>
</dbReference>
<accession>A0AAP0JUS9</accession>
<keyword evidence="2" id="KW-1185">Reference proteome</keyword>
<dbReference type="AlphaFoldDB" id="A0AAP0JUS9"/>
<evidence type="ECO:0000313" key="1">
    <source>
        <dbReference type="EMBL" id="KAK9140075.1"/>
    </source>
</evidence>
<dbReference type="EMBL" id="JBBNAG010000004">
    <property type="protein sequence ID" value="KAK9140075.1"/>
    <property type="molecule type" value="Genomic_DNA"/>
</dbReference>
<proteinExistence type="predicted"/>
<comment type="caution">
    <text evidence="1">The sequence shown here is derived from an EMBL/GenBank/DDBJ whole genome shotgun (WGS) entry which is preliminary data.</text>
</comment>
<reference evidence="1 2" key="1">
    <citation type="submission" date="2024-01" db="EMBL/GenBank/DDBJ databases">
        <title>Genome assemblies of Stephania.</title>
        <authorList>
            <person name="Yang L."/>
        </authorList>
    </citation>
    <scope>NUCLEOTIDE SEQUENCE [LARGE SCALE GENOMIC DNA]</scope>
    <source>
        <strain evidence="1">JXDWG</strain>
        <tissue evidence="1">Leaf</tissue>
    </source>
</reference>
<evidence type="ECO:0000313" key="2">
    <source>
        <dbReference type="Proteomes" id="UP001419268"/>
    </source>
</evidence>
<protein>
    <submittedName>
        <fullName evidence="1">Uncharacterized protein</fullName>
    </submittedName>
</protein>
<gene>
    <name evidence="1" type="ORF">Scep_009756</name>
</gene>
<organism evidence="1 2">
    <name type="scientific">Stephania cephalantha</name>
    <dbReference type="NCBI Taxonomy" id="152367"/>
    <lineage>
        <taxon>Eukaryota</taxon>
        <taxon>Viridiplantae</taxon>
        <taxon>Streptophyta</taxon>
        <taxon>Embryophyta</taxon>
        <taxon>Tracheophyta</taxon>
        <taxon>Spermatophyta</taxon>
        <taxon>Magnoliopsida</taxon>
        <taxon>Ranunculales</taxon>
        <taxon>Menispermaceae</taxon>
        <taxon>Menispermoideae</taxon>
        <taxon>Cissampelideae</taxon>
        <taxon>Stephania</taxon>
    </lineage>
</organism>
<sequence length="91" mass="10625">MTTSAWKQLFTRVRIHNLVAPSSDHMALLMEVSYWQELRTGVLFELKNSWLREEGCSEVIKKSWDSNGFLSIMDQIQECGTKLKRWSKSTT</sequence>